<evidence type="ECO:0000259" key="2">
    <source>
        <dbReference type="Pfam" id="PF03732"/>
    </source>
</evidence>
<dbReference type="InterPro" id="IPR005162">
    <property type="entry name" value="Retrotrans_gag_dom"/>
</dbReference>
<feature type="region of interest" description="Disordered" evidence="1">
    <location>
        <begin position="136"/>
        <end position="159"/>
    </location>
</feature>
<proteinExistence type="predicted"/>
<evidence type="ECO:0000256" key="1">
    <source>
        <dbReference type="SAM" id="MobiDB-lite"/>
    </source>
</evidence>
<dbReference type="AlphaFoldDB" id="A0A9D4K4B7"/>
<evidence type="ECO:0000313" key="4">
    <source>
        <dbReference type="Proteomes" id="UP000828390"/>
    </source>
</evidence>
<evidence type="ECO:0000313" key="3">
    <source>
        <dbReference type="EMBL" id="KAH3832778.1"/>
    </source>
</evidence>
<reference evidence="3" key="1">
    <citation type="journal article" date="2019" name="bioRxiv">
        <title>The Genome of the Zebra Mussel, Dreissena polymorpha: A Resource for Invasive Species Research.</title>
        <authorList>
            <person name="McCartney M.A."/>
            <person name="Auch B."/>
            <person name="Kono T."/>
            <person name="Mallez S."/>
            <person name="Zhang Y."/>
            <person name="Obille A."/>
            <person name="Becker A."/>
            <person name="Abrahante J.E."/>
            <person name="Garbe J."/>
            <person name="Badalamenti J.P."/>
            <person name="Herman A."/>
            <person name="Mangelson H."/>
            <person name="Liachko I."/>
            <person name="Sullivan S."/>
            <person name="Sone E.D."/>
            <person name="Koren S."/>
            <person name="Silverstein K.A.T."/>
            <person name="Beckman K.B."/>
            <person name="Gohl D.M."/>
        </authorList>
    </citation>
    <scope>NUCLEOTIDE SEQUENCE</scope>
    <source>
        <strain evidence="3">Duluth1</strain>
        <tissue evidence="3">Whole animal</tissue>
    </source>
</reference>
<reference evidence="3" key="2">
    <citation type="submission" date="2020-11" db="EMBL/GenBank/DDBJ databases">
        <authorList>
            <person name="McCartney M.A."/>
            <person name="Auch B."/>
            <person name="Kono T."/>
            <person name="Mallez S."/>
            <person name="Becker A."/>
            <person name="Gohl D.M."/>
            <person name="Silverstein K.A.T."/>
            <person name="Koren S."/>
            <person name="Bechman K.B."/>
            <person name="Herman A."/>
            <person name="Abrahante J.E."/>
            <person name="Garbe J."/>
        </authorList>
    </citation>
    <scope>NUCLEOTIDE SEQUENCE</scope>
    <source>
        <strain evidence="3">Duluth1</strain>
        <tissue evidence="3">Whole animal</tissue>
    </source>
</reference>
<protein>
    <recommendedName>
        <fullName evidence="2">Retrotransposon gag domain-containing protein</fullName>
    </recommendedName>
</protein>
<dbReference type="Pfam" id="PF03732">
    <property type="entry name" value="Retrotrans_gag"/>
    <property type="match status" value="1"/>
</dbReference>
<dbReference type="Proteomes" id="UP000828390">
    <property type="component" value="Unassembled WGS sequence"/>
</dbReference>
<keyword evidence="4" id="KW-1185">Reference proteome</keyword>
<name>A0A9D4K4B7_DREPO</name>
<feature type="domain" description="Retrotransposon gag" evidence="2">
    <location>
        <begin position="22"/>
        <end position="105"/>
    </location>
</feature>
<sequence length="159" mass="19007">MNEGKLDHLLPKLQGSEGEFVFTQLHRETLDNYDELVREINNRFRIIENPRTFAAKLSQRDQKQNETAEVYAAELKRLYDRAHTRWDGATKKEDLVRRFLDGLRDEDVRWEVEYVKEPRDIDEAVYHVVNYIQTRKRHQVGSNRRQRPVHRTGGTETDE</sequence>
<accession>A0A9D4K4B7</accession>
<dbReference type="EMBL" id="JAIWYP010000004">
    <property type="protein sequence ID" value="KAH3832778.1"/>
    <property type="molecule type" value="Genomic_DNA"/>
</dbReference>
<gene>
    <name evidence="3" type="ORF">DPMN_106073</name>
</gene>
<feature type="compositionally biased region" description="Basic residues" evidence="1">
    <location>
        <begin position="136"/>
        <end position="150"/>
    </location>
</feature>
<comment type="caution">
    <text evidence="3">The sequence shown here is derived from an EMBL/GenBank/DDBJ whole genome shotgun (WGS) entry which is preliminary data.</text>
</comment>
<organism evidence="3 4">
    <name type="scientific">Dreissena polymorpha</name>
    <name type="common">Zebra mussel</name>
    <name type="synonym">Mytilus polymorpha</name>
    <dbReference type="NCBI Taxonomy" id="45954"/>
    <lineage>
        <taxon>Eukaryota</taxon>
        <taxon>Metazoa</taxon>
        <taxon>Spiralia</taxon>
        <taxon>Lophotrochozoa</taxon>
        <taxon>Mollusca</taxon>
        <taxon>Bivalvia</taxon>
        <taxon>Autobranchia</taxon>
        <taxon>Heteroconchia</taxon>
        <taxon>Euheterodonta</taxon>
        <taxon>Imparidentia</taxon>
        <taxon>Neoheterodontei</taxon>
        <taxon>Myida</taxon>
        <taxon>Dreissenoidea</taxon>
        <taxon>Dreissenidae</taxon>
        <taxon>Dreissena</taxon>
    </lineage>
</organism>